<protein>
    <submittedName>
        <fullName evidence="2">Uncharacterized protein</fullName>
    </submittedName>
</protein>
<feature type="transmembrane region" description="Helical" evidence="1">
    <location>
        <begin position="98"/>
        <end position="121"/>
    </location>
</feature>
<keyword evidence="3" id="KW-1185">Reference proteome</keyword>
<dbReference type="EMBL" id="MU129059">
    <property type="protein sequence ID" value="KAF9508412.1"/>
    <property type="molecule type" value="Genomic_DNA"/>
</dbReference>
<accession>A0A9P6AMS2</accession>
<keyword evidence="1" id="KW-0472">Membrane</keyword>
<evidence type="ECO:0000313" key="3">
    <source>
        <dbReference type="Proteomes" id="UP000886523"/>
    </source>
</evidence>
<feature type="transmembrane region" description="Helical" evidence="1">
    <location>
        <begin position="34"/>
        <end position="56"/>
    </location>
</feature>
<keyword evidence="1" id="KW-0812">Transmembrane</keyword>
<reference evidence="2" key="1">
    <citation type="journal article" date="2020" name="Nat. Commun.">
        <title>Large-scale genome sequencing of mycorrhizal fungi provides insights into the early evolution of symbiotic traits.</title>
        <authorList>
            <person name="Miyauchi S."/>
            <person name="Kiss E."/>
            <person name="Kuo A."/>
            <person name="Drula E."/>
            <person name="Kohler A."/>
            <person name="Sanchez-Garcia M."/>
            <person name="Morin E."/>
            <person name="Andreopoulos B."/>
            <person name="Barry K.W."/>
            <person name="Bonito G."/>
            <person name="Buee M."/>
            <person name="Carver A."/>
            <person name="Chen C."/>
            <person name="Cichocki N."/>
            <person name="Clum A."/>
            <person name="Culley D."/>
            <person name="Crous P.W."/>
            <person name="Fauchery L."/>
            <person name="Girlanda M."/>
            <person name="Hayes R.D."/>
            <person name="Keri Z."/>
            <person name="LaButti K."/>
            <person name="Lipzen A."/>
            <person name="Lombard V."/>
            <person name="Magnuson J."/>
            <person name="Maillard F."/>
            <person name="Murat C."/>
            <person name="Nolan M."/>
            <person name="Ohm R.A."/>
            <person name="Pangilinan J."/>
            <person name="Pereira M.F."/>
            <person name="Perotto S."/>
            <person name="Peter M."/>
            <person name="Pfister S."/>
            <person name="Riley R."/>
            <person name="Sitrit Y."/>
            <person name="Stielow J.B."/>
            <person name="Szollosi G."/>
            <person name="Zifcakova L."/>
            <person name="Stursova M."/>
            <person name="Spatafora J.W."/>
            <person name="Tedersoo L."/>
            <person name="Vaario L.M."/>
            <person name="Yamada A."/>
            <person name="Yan M."/>
            <person name="Wang P."/>
            <person name="Xu J."/>
            <person name="Bruns T."/>
            <person name="Baldrian P."/>
            <person name="Vilgalys R."/>
            <person name="Dunand C."/>
            <person name="Henrissat B."/>
            <person name="Grigoriev I.V."/>
            <person name="Hibbett D."/>
            <person name="Nagy L.G."/>
            <person name="Martin F.M."/>
        </authorList>
    </citation>
    <scope>NUCLEOTIDE SEQUENCE</scope>
    <source>
        <strain evidence="2">UP504</strain>
    </source>
</reference>
<evidence type="ECO:0000256" key="1">
    <source>
        <dbReference type="SAM" id="Phobius"/>
    </source>
</evidence>
<gene>
    <name evidence="2" type="ORF">BS47DRAFT_1397799</name>
</gene>
<evidence type="ECO:0000313" key="2">
    <source>
        <dbReference type="EMBL" id="KAF9508412.1"/>
    </source>
</evidence>
<keyword evidence="1" id="KW-1133">Transmembrane helix</keyword>
<comment type="caution">
    <text evidence="2">The sequence shown here is derived from an EMBL/GenBank/DDBJ whole genome shotgun (WGS) entry which is preliminary data.</text>
</comment>
<proteinExistence type="predicted"/>
<feature type="transmembrane region" description="Helical" evidence="1">
    <location>
        <begin position="68"/>
        <end position="86"/>
    </location>
</feature>
<dbReference type="Proteomes" id="UP000886523">
    <property type="component" value="Unassembled WGS sequence"/>
</dbReference>
<dbReference type="AlphaFoldDB" id="A0A9P6AMS2"/>
<feature type="transmembrane region" description="Helical" evidence="1">
    <location>
        <begin position="9"/>
        <end position="28"/>
    </location>
</feature>
<sequence>MALYLPHTIFLILILSPVIPLILILVPIPIPIPILILILISVHMPIPVPVPVPILILAPMPVLPSQILVFPPIATILPVPILVPILDLAPLPITLIVPGFPTILLSSILPSMMLHVLLLLLQLQAYNLASQYQLVPGHFQTLQTLGLFHQLAQGTMAPITDQNLDPRTHELTRSLEHLVQGN</sequence>
<name>A0A9P6AMS2_9AGAM</name>
<organism evidence="2 3">
    <name type="scientific">Hydnum rufescens UP504</name>
    <dbReference type="NCBI Taxonomy" id="1448309"/>
    <lineage>
        <taxon>Eukaryota</taxon>
        <taxon>Fungi</taxon>
        <taxon>Dikarya</taxon>
        <taxon>Basidiomycota</taxon>
        <taxon>Agaricomycotina</taxon>
        <taxon>Agaricomycetes</taxon>
        <taxon>Cantharellales</taxon>
        <taxon>Hydnaceae</taxon>
        <taxon>Hydnum</taxon>
    </lineage>
</organism>